<evidence type="ECO:0000313" key="2">
    <source>
        <dbReference type="EMBL" id="VEL28939.1"/>
    </source>
</evidence>
<feature type="region of interest" description="Disordered" evidence="1">
    <location>
        <begin position="1"/>
        <end position="62"/>
    </location>
</feature>
<reference evidence="2" key="1">
    <citation type="submission" date="2018-11" db="EMBL/GenBank/DDBJ databases">
        <authorList>
            <consortium name="Pathogen Informatics"/>
        </authorList>
    </citation>
    <scope>NUCLEOTIDE SEQUENCE</scope>
</reference>
<name>A0A3S5CQV7_9PLAT</name>
<organism evidence="2 3">
    <name type="scientific">Protopolystoma xenopodis</name>
    <dbReference type="NCBI Taxonomy" id="117903"/>
    <lineage>
        <taxon>Eukaryota</taxon>
        <taxon>Metazoa</taxon>
        <taxon>Spiralia</taxon>
        <taxon>Lophotrochozoa</taxon>
        <taxon>Platyhelminthes</taxon>
        <taxon>Monogenea</taxon>
        <taxon>Polyopisthocotylea</taxon>
        <taxon>Polystomatidea</taxon>
        <taxon>Polystomatidae</taxon>
        <taxon>Protopolystoma</taxon>
    </lineage>
</organism>
<dbReference type="OrthoDB" id="1903104at2759"/>
<gene>
    <name evidence="2" type="ORF">PXEA_LOCUS22379</name>
</gene>
<dbReference type="EMBL" id="CAAALY010098873">
    <property type="protein sequence ID" value="VEL28939.1"/>
    <property type="molecule type" value="Genomic_DNA"/>
</dbReference>
<sequence length="134" mass="14844">MIRGLASSLLLGNHAPPKDQLDDETVVFNIEDSNDSMDQTSEKPPNDGNSQSSTGSRKEPRVKSDALLARVGSLAGLSDDVHLEDIFEYAWPDDDLNDEKDDKDKDFYVVQEMLADFLKVNQANLSTLPTIYLA</sequence>
<dbReference type="AlphaFoldDB" id="A0A3S5CQV7"/>
<keyword evidence="3" id="KW-1185">Reference proteome</keyword>
<proteinExistence type="predicted"/>
<accession>A0A3S5CQV7</accession>
<protein>
    <submittedName>
        <fullName evidence="2">Uncharacterized protein</fullName>
    </submittedName>
</protein>
<comment type="caution">
    <text evidence="2">The sequence shown here is derived from an EMBL/GenBank/DDBJ whole genome shotgun (WGS) entry which is preliminary data.</text>
</comment>
<feature type="compositionally biased region" description="Polar residues" evidence="1">
    <location>
        <begin position="46"/>
        <end position="55"/>
    </location>
</feature>
<evidence type="ECO:0000313" key="3">
    <source>
        <dbReference type="Proteomes" id="UP000784294"/>
    </source>
</evidence>
<dbReference type="Proteomes" id="UP000784294">
    <property type="component" value="Unassembled WGS sequence"/>
</dbReference>
<evidence type="ECO:0000256" key="1">
    <source>
        <dbReference type="SAM" id="MobiDB-lite"/>
    </source>
</evidence>